<keyword evidence="4 6" id="KW-1133">Transmembrane helix</keyword>
<evidence type="ECO:0000256" key="1">
    <source>
        <dbReference type="ARBA" id="ARBA00004651"/>
    </source>
</evidence>
<keyword evidence="2" id="KW-1003">Cell membrane</keyword>
<evidence type="ECO:0000256" key="2">
    <source>
        <dbReference type="ARBA" id="ARBA00022475"/>
    </source>
</evidence>
<organism evidence="7 8">
    <name type="scientific">Pseudokineococcus lusitanus</name>
    <dbReference type="NCBI Taxonomy" id="763993"/>
    <lineage>
        <taxon>Bacteria</taxon>
        <taxon>Bacillati</taxon>
        <taxon>Actinomycetota</taxon>
        <taxon>Actinomycetes</taxon>
        <taxon>Kineosporiales</taxon>
        <taxon>Kineosporiaceae</taxon>
        <taxon>Pseudokineococcus</taxon>
    </lineage>
</organism>
<dbReference type="Pfam" id="PF13440">
    <property type="entry name" value="Polysacc_synt_3"/>
    <property type="match status" value="1"/>
</dbReference>
<dbReference type="InterPro" id="IPR050833">
    <property type="entry name" value="Poly_Biosynth_Transport"/>
</dbReference>
<feature type="transmembrane region" description="Helical" evidence="6">
    <location>
        <begin position="259"/>
        <end position="286"/>
    </location>
</feature>
<feature type="transmembrane region" description="Helical" evidence="6">
    <location>
        <begin position="223"/>
        <end position="239"/>
    </location>
</feature>
<dbReference type="GO" id="GO:0005886">
    <property type="term" value="C:plasma membrane"/>
    <property type="evidence" value="ECO:0007669"/>
    <property type="project" value="UniProtKB-SubCell"/>
</dbReference>
<evidence type="ECO:0000256" key="3">
    <source>
        <dbReference type="ARBA" id="ARBA00022692"/>
    </source>
</evidence>
<evidence type="ECO:0000256" key="5">
    <source>
        <dbReference type="ARBA" id="ARBA00023136"/>
    </source>
</evidence>
<feature type="transmembrane region" description="Helical" evidence="6">
    <location>
        <begin position="186"/>
        <end position="203"/>
    </location>
</feature>
<reference evidence="7 8" key="1">
    <citation type="journal article" date="2015" name="Stand. Genomic Sci.">
        <title>Genomic Encyclopedia of Bacterial and Archaeal Type Strains, Phase III: the genomes of soil and plant-associated and newly described type strains.</title>
        <authorList>
            <person name="Whitman W.B."/>
            <person name="Woyke T."/>
            <person name="Klenk H.P."/>
            <person name="Zhou Y."/>
            <person name="Lilburn T.G."/>
            <person name="Beck B.J."/>
            <person name="De Vos P."/>
            <person name="Vandamme P."/>
            <person name="Eisen J.A."/>
            <person name="Garrity G."/>
            <person name="Hugenholtz P."/>
            <person name="Kyrpides N.C."/>
        </authorList>
    </citation>
    <scope>NUCLEOTIDE SEQUENCE [LARGE SCALE GENOMIC DNA]</scope>
    <source>
        <strain evidence="7 8">CECT 7306</strain>
    </source>
</reference>
<comment type="subcellular location">
    <subcellularLocation>
        <location evidence="1">Cell membrane</location>
        <topology evidence="1">Multi-pass membrane protein</topology>
    </subcellularLocation>
</comment>
<evidence type="ECO:0000256" key="4">
    <source>
        <dbReference type="ARBA" id="ARBA00022989"/>
    </source>
</evidence>
<feature type="transmembrane region" description="Helical" evidence="6">
    <location>
        <begin position="396"/>
        <end position="415"/>
    </location>
</feature>
<evidence type="ECO:0000256" key="6">
    <source>
        <dbReference type="SAM" id="Phobius"/>
    </source>
</evidence>
<keyword evidence="5 6" id="KW-0472">Membrane</keyword>
<comment type="caution">
    <text evidence="7">The sequence shown here is derived from an EMBL/GenBank/DDBJ whole genome shotgun (WGS) entry which is preliminary data.</text>
</comment>
<feature type="transmembrane region" description="Helical" evidence="6">
    <location>
        <begin position="344"/>
        <end position="363"/>
    </location>
</feature>
<evidence type="ECO:0000313" key="7">
    <source>
        <dbReference type="EMBL" id="ROP43698.1"/>
    </source>
</evidence>
<sequence>MTGPAPAPDPSSGDRGVVVGGLWRVAATLLPMVSALGLSVTVSRVLGPEALGLQSLLSYLQGFVLNVFVLSLTQAGIQLLSSARGRGDEDALHWLRRWSLQVHAVVGLVLAALLLGVGGLREESMLLWAVIAATALVDALSYALTVRVVTYDGWGRVSRRRLVSQGVGPLLGIAAVLGGLGVTGVFVGQAVGSAYLLVALLVLQRRVPRTRGGGPRPAVGPVARLWLGFVVTLVLTQVVERRVELVFLDWLSTQREVGLFSAAFTLVSVAVAATAAVTGAALPAVARSSAAGRDERLQGVLGHALRVLAVGTPVLVAGLLALGPVALLALYGGDFGPSGPLLQGLSLVLVGAPVAGAMAALHLGTGRVGVVVRGGLAAAAVDVGLCLALVPGLDAAGAVVAAVAAQLTYAVALLLPARRQAAVASLRPGLLGRPLLVAVLAGAAAAVPALLLAPWPGLVGGALVFAVVAAVAAVLVRPLRADDARWLSGVLPGPAGRAVVRLGARPGGTDGPDGGRR</sequence>
<keyword evidence="3 6" id="KW-0812">Transmembrane</keyword>
<feature type="transmembrane region" description="Helical" evidence="6">
    <location>
        <begin position="370"/>
        <end position="390"/>
    </location>
</feature>
<feature type="transmembrane region" description="Helical" evidence="6">
    <location>
        <begin position="435"/>
        <end position="452"/>
    </location>
</feature>
<proteinExistence type="predicted"/>
<dbReference type="AlphaFoldDB" id="A0A3N1HMG4"/>
<feature type="transmembrane region" description="Helical" evidence="6">
    <location>
        <begin position="307"/>
        <end position="332"/>
    </location>
</feature>
<feature type="transmembrane region" description="Helical" evidence="6">
    <location>
        <begin position="58"/>
        <end position="80"/>
    </location>
</feature>
<dbReference type="PANTHER" id="PTHR30250:SF26">
    <property type="entry name" value="PSMA PROTEIN"/>
    <property type="match status" value="1"/>
</dbReference>
<feature type="transmembrane region" description="Helical" evidence="6">
    <location>
        <begin position="458"/>
        <end position="476"/>
    </location>
</feature>
<feature type="transmembrane region" description="Helical" evidence="6">
    <location>
        <begin position="21"/>
        <end position="46"/>
    </location>
</feature>
<feature type="transmembrane region" description="Helical" evidence="6">
    <location>
        <begin position="100"/>
        <end position="120"/>
    </location>
</feature>
<dbReference type="RefSeq" id="WP_123379411.1">
    <property type="nucleotide sequence ID" value="NZ_RJKN01000003.1"/>
</dbReference>
<dbReference type="PANTHER" id="PTHR30250">
    <property type="entry name" value="PST FAMILY PREDICTED COLANIC ACID TRANSPORTER"/>
    <property type="match status" value="1"/>
</dbReference>
<protein>
    <submittedName>
        <fullName evidence="7">O-antigen/teichoic acid export membrane protein</fullName>
    </submittedName>
</protein>
<feature type="transmembrane region" description="Helical" evidence="6">
    <location>
        <begin position="126"/>
        <end position="150"/>
    </location>
</feature>
<evidence type="ECO:0000313" key="8">
    <source>
        <dbReference type="Proteomes" id="UP000276232"/>
    </source>
</evidence>
<dbReference type="Proteomes" id="UP000276232">
    <property type="component" value="Unassembled WGS sequence"/>
</dbReference>
<dbReference type="InParanoid" id="A0A3N1HMG4"/>
<gene>
    <name evidence="7" type="ORF">EDC03_1292</name>
</gene>
<name>A0A3N1HMG4_9ACTN</name>
<keyword evidence="8" id="KW-1185">Reference proteome</keyword>
<accession>A0A3N1HMG4</accession>
<dbReference type="EMBL" id="RJKN01000003">
    <property type="protein sequence ID" value="ROP43698.1"/>
    <property type="molecule type" value="Genomic_DNA"/>
</dbReference>